<keyword evidence="2" id="KW-1185">Reference proteome</keyword>
<organism evidence="1 2">
    <name type="scientific">Portunus trituberculatus</name>
    <name type="common">Swimming crab</name>
    <name type="synonym">Neptunus trituberculatus</name>
    <dbReference type="NCBI Taxonomy" id="210409"/>
    <lineage>
        <taxon>Eukaryota</taxon>
        <taxon>Metazoa</taxon>
        <taxon>Ecdysozoa</taxon>
        <taxon>Arthropoda</taxon>
        <taxon>Crustacea</taxon>
        <taxon>Multicrustacea</taxon>
        <taxon>Malacostraca</taxon>
        <taxon>Eumalacostraca</taxon>
        <taxon>Eucarida</taxon>
        <taxon>Decapoda</taxon>
        <taxon>Pleocyemata</taxon>
        <taxon>Brachyura</taxon>
        <taxon>Eubrachyura</taxon>
        <taxon>Portunoidea</taxon>
        <taxon>Portunidae</taxon>
        <taxon>Portuninae</taxon>
        <taxon>Portunus</taxon>
    </lineage>
</organism>
<protein>
    <submittedName>
        <fullName evidence="1">Uncharacterized protein</fullName>
    </submittedName>
</protein>
<comment type="caution">
    <text evidence="1">The sequence shown here is derived from an EMBL/GenBank/DDBJ whole genome shotgun (WGS) entry which is preliminary data.</text>
</comment>
<dbReference type="EMBL" id="VSRR010104328">
    <property type="protein sequence ID" value="MPC96018.1"/>
    <property type="molecule type" value="Genomic_DNA"/>
</dbReference>
<sequence>MTMQGPKAFLGFSPASAWKTSLRRILIEGMK</sequence>
<dbReference type="Proteomes" id="UP000324222">
    <property type="component" value="Unassembled WGS sequence"/>
</dbReference>
<evidence type="ECO:0000313" key="1">
    <source>
        <dbReference type="EMBL" id="MPC96018.1"/>
    </source>
</evidence>
<accession>A0A5B7JSH6</accession>
<proteinExistence type="predicted"/>
<dbReference type="AlphaFoldDB" id="A0A5B7JSH6"/>
<gene>
    <name evidence="1" type="ORF">E2C01_091253</name>
</gene>
<name>A0A5B7JSH6_PORTR</name>
<reference evidence="1 2" key="1">
    <citation type="submission" date="2019-05" db="EMBL/GenBank/DDBJ databases">
        <title>Another draft genome of Portunus trituberculatus and its Hox gene families provides insights of decapod evolution.</title>
        <authorList>
            <person name="Jeong J.-H."/>
            <person name="Song I."/>
            <person name="Kim S."/>
            <person name="Choi T."/>
            <person name="Kim D."/>
            <person name="Ryu S."/>
            <person name="Kim W."/>
        </authorList>
    </citation>
    <scope>NUCLEOTIDE SEQUENCE [LARGE SCALE GENOMIC DNA]</scope>
    <source>
        <tissue evidence="1">Muscle</tissue>
    </source>
</reference>
<evidence type="ECO:0000313" key="2">
    <source>
        <dbReference type="Proteomes" id="UP000324222"/>
    </source>
</evidence>